<comment type="caution">
    <text evidence="1">The sequence shown here is derived from an EMBL/GenBank/DDBJ whole genome shotgun (WGS) entry which is preliminary data.</text>
</comment>
<sequence length="35" mass="3924">MLVIEHFGDHSSLKASQVVKEADDEPVEFNIVLLN</sequence>
<accession>A0A5B1CBU2</accession>
<gene>
    <name evidence="1" type="ORF">LF1_11600</name>
</gene>
<reference evidence="1 2" key="1">
    <citation type="submission" date="2019-08" db="EMBL/GenBank/DDBJ databases">
        <title>Deep-cultivation of Planctomycetes and their phenomic and genomic characterization uncovers novel biology.</title>
        <authorList>
            <person name="Wiegand S."/>
            <person name="Jogler M."/>
            <person name="Boedeker C."/>
            <person name="Pinto D."/>
            <person name="Vollmers J."/>
            <person name="Rivas-Marin E."/>
            <person name="Kohn T."/>
            <person name="Peeters S.H."/>
            <person name="Heuer A."/>
            <person name="Rast P."/>
            <person name="Oberbeckmann S."/>
            <person name="Bunk B."/>
            <person name="Jeske O."/>
            <person name="Meyerdierks A."/>
            <person name="Storesund J.E."/>
            <person name="Kallscheuer N."/>
            <person name="Luecker S."/>
            <person name="Lage O.M."/>
            <person name="Pohl T."/>
            <person name="Merkel B.J."/>
            <person name="Hornburger P."/>
            <person name="Mueller R.-W."/>
            <person name="Bruemmer F."/>
            <person name="Labrenz M."/>
            <person name="Spormann A.M."/>
            <person name="Op Den Camp H."/>
            <person name="Overmann J."/>
            <person name="Amann R."/>
            <person name="Jetten M.S.M."/>
            <person name="Mascher T."/>
            <person name="Medema M.H."/>
            <person name="Devos D.P."/>
            <person name="Kaster A.-K."/>
            <person name="Ovreas L."/>
            <person name="Rohde M."/>
            <person name="Galperin M.Y."/>
            <person name="Jogler C."/>
        </authorList>
    </citation>
    <scope>NUCLEOTIDE SEQUENCE [LARGE SCALE GENOMIC DNA]</scope>
    <source>
        <strain evidence="1 2">LF1</strain>
    </source>
</reference>
<evidence type="ECO:0000313" key="2">
    <source>
        <dbReference type="Proteomes" id="UP000322699"/>
    </source>
</evidence>
<proteinExistence type="predicted"/>
<dbReference type="Proteomes" id="UP000322699">
    <property type="component" value="Unassembled WGS sequence"/>
</dbReference>
<name>A0A5B1CBU2_9BACT</name>
<organism evidence="1 2">
    <name type="scientific">Rubripirellula obstinata</name>
    <dbReference type="NCBI Taxonomy" id="406547"/>
    <lineage>
        <taxon>Bacteria</taxon>
        <taxon>Pseudomonadati</taxon>
        <taxon>Planctomycetota</taxon>
        <taxon>Planctomycetia</taxon>
        <taxon>Pirellulales</taxon>
        <taxon>Pirellulaceae</taxon>
        <taxon>Rubripirellula</taxon>
    </lineage>
</organism>
<dbReference type="EMBL" id="VRLW01000001">
    <property type="protein sequence ID" value="KAA1258638.1"/>
    <property type="molecule type" value="Genomic_DNA"/>
</dbReference>
<dbReference type="AlphaFoldDB" id="A0A5B1CBU2"/>
<evidence type="ECO:0000313" key="1">
    <source>
        <dbReference type="EMBL" id="KAA1258638.1"/>
    </source>
</evidence>
<keyword evidence="2" id="KW-1185">Reference proteome</keyword>
<protein>
    <submittedName>
        <fullName evidence="1">Uncharacterized protein</fullName>
    </submittedName>
</protein>